<dbReference type="Proteomes" id="UP001355207">
    <property type="component" value="Chromosome 7"/>
</dbReference>
<accession>A0AAX4JZE0</accession>
<feature type="region of interest" description="Disordered" evidence="1">
    <location>
        <begin position="23"/>
        <end position="48"/>
    </location>
</feature>
<proteinExistence type="predicted"/>
<dbReference type="EMBL" id="CP144104">
    <property type="protein sequence ID" value="WWC90606.1"/>
    <property type="molecule type" value="Genomic_DNA"/>
</dbReference>
<evidence type="ECO:0000256" key="1">
    <source>
        <dbReference type="SAM" id="MobiDB-lite"/>
    </source>
</evidence>
<evidence type="ECO:0000256" key="3">
    <source>
        <dbReference type="SAM" id="SignalP"/>
    </source>
</evidence>
<evidence type="ECO:0000313" key="4">
    <source>
        <dbReference type="EMBL" id="WWC90606.1"/>
    </source>
</evidence>
<name>A0AAX4JZE0_9TREE</name>
<keyword evidence="2" id="KW-1133">Transmembrane helix</keyword>
<gene>
    <name evidence="4" type="ORF">L201_005542</name>
</gene>
<keyword evidence="3" id="KW-0732">Signal</keyword>
<dbReference type="AlphaFoldDB" id="A0AAX4JZE0"/>
<feature type="region of interest" description="Disordered" evidence="1">
    <location>
        <begin position="363"/>
        <end position="441"/>
    </location>
</feature>
<evidence type="ECO:0000313" key="5">
    <source>
        <dbReference type="Proteomes" id="UP001355207"/>
    </source>
</evidence>
<feature type="compositionally biased region" description="Low complexity" evidence="1">
    <location>
        <begin position="308"/>
        <end position="317"/>
    </location>
</feature>
<feature type="transmembrane region" description="Helical" evidence="2">
    <location>
        <begin position="242"/>
        <end position="263"/>
    </location>
</feature>
<dbReference type="GeneID" id="91096212"/>
<organism evidence="4 5">
    <name type="scientific">Kwoniella dendrophila CBS 6074</name>
    <dbReference type="NCBI Taxonomy" id="1295534"/>
    <lineage>
        <taxon>Eukaryota</taxon>
        <taxon>Fungi</taxon>
        <taxon>Dikarya</taxon>
        <taxon>Basidiomycota</taxon>
        <taxon>Agaricomycotina</taxon>
        <taxon>Tremellomycetes</taxon>
        <taxon>Tremellales</taxon>
        <taxon>Cryptococcaceae</taxon>
        <taxon>Kwoniella</taxon>
    </lineage>
</organism>
<feature type="signal peptide" evidence="3">
    <location>
        <begin position="1"/>
        <end position="21"/>
    </location>
</feature>
<evidence type="ECO:0000256" key="2">
    <source>
        <dbReference type="SAM" id="Phobius"/>
    </source>
</evidence>
<feature type="region of interest" description="Disordered" evidence="1">
    <location>
        <begin position="78"/>
        <end position="119"/>
    </location>
</feature>
<evidence type="ECO:0008006" key="6">
    <source>
        <dbReference type="Google" id="ProtNLM"/>
    </source>
</evidence>
<dbReference type="RefSeq" id="XP_066077369.1">
    <property type="nucleotide sequence ID" value="XM_066221272.1"/>
</dbReference>
<feature type="compositionally biased region" description="Low complexity" evidence="1">
    <location>
        <begin position="78"/>
        <end position="100"/>
    </location>
</feature>
<reference evidence="4 5" key="1">
    <citation type="submission" date="2024-01" db="EMBL/GenBank/DDBJ databases">
        <title>Comparative genomics of Cryptococcus and Kwoniella reveals pathogenesis evolution and contrasting modes of karyotype evolution via chromosome fusion or intercentromeric recombination.</title>
        <authorList>
            <person name="Coelho M.A."/>
            <person name="David-Palma M."/>
            <person name="Shea T."/>
            <person name="Bowers K."/>
            <person name="McGinley-Smith S."/>
            <person name="Mohammad A.W."/>
            <person name="Gnirke A."/>
            <person name="Yurkov A.M."/>
            <person name="Nowrousian M."/>
            <person name="Sun S."/>
            <person name="Cuomo C.A."/>
            <person name="Heitman J."/>
        </authorList>
    </citation>
    <scope>NUCLEOTIDE SEQUENCE [LARGE SCALE GENOMIC DNA]</scope>
    <source>
        <strain evidence="4 5">CBS 6074</strain>
    </source>
</reference>
<sequence length="467" mass="48946">MKVSTTFPILLLPLTLAHTHGVGVAPGRHGRRSNNSLRNVNSRSENRHNIMERQHSAGLLGGLMGEDSTSAVISSTTATAAKSTITPPTTSATTTSATTSKNKDVDDDDDDKDNNTTTAATSHLTTTALTGQTTSLPAGSPSIVSSGAVSGSIVASSTIAQASANLTTTANSTSVVTATSSESSSSTPESSAASIQYTTDAAGQTQLVTVFLTASASAEQSTNSATSSAKPKDDGDSIPTPAIIGISVGVGVVVIALIAFAVWRMKRRTSDEDEAIRWPELNRHGDSDAHHALPARQTGQHGFETNPLSRSLSNSSSIFAPPPSSNVHPNMGGGSQVMALNGSSFGATSSLEDDYNEKLSIGDHEQDLGYGGGGNQQHQFQNSNEVNSHDDHDNYTSLPPPLQHYSPHLGSNINDLVEDDDNDNNNHIGQEPYGGLTNQNQNQMSMINDNQHVTLPNPQVRPNFRLD</sequence>
<feature type="chain" id="PRO_5043478181" description="Mid2 domain-containing protein" evidence="3">
    <location>
        <begin position="22"/>
        <end position="467"/>
    </location>
</feature>
<keyword evidence="2" id="KW-0812">Transmembrane</keyword>
<feature type="region of interest" description="Disordered" evidence="1">
    <location>
        <begin position="297"/>
        <end position="339"/>
    </location>
</feature>
<keyword evidence="2" id="KW-0472">Membrane</keyword>
<keyword evidence="5" id="KW-1185">Reference proteome</keyword>
<feature type="compositionally biased region" description="Low complexity" evidence="1">
    <location>
        <begin position="33"/>
        <end position="43"/>
    </location>
</feature>
<protein>
    <recommendedName>
        <fullName evidence="6">Mid2 domain-containing protein</fullName>
    </recommendedName>
</protein>